<keyword evidence="2" id="KW-1185">Reference proteome</keyword>
<dbReference type="OrthoDB" id="1098882at2759"/>
<protein>
    <submittedName>
        <fullName evidence="1">Uncharacterized protein</fullName>
    </submittedName>
</protein>
<proteinExistence type="predicted"/>
<comment type="caution">
    <text evidence="1">The sequence shown here is derived from an EMBL/GenBank/DDBJ whole genome shotgun (WGS) entry which is preliminary data.</text>
</comment>
<name>A0A834FV76_RHOSS</name>
<reference evidence="1" key="1">
    <citation type="submission" date="2019-11" db="EMBL/GenBank/DDBJ databases">
        <authorList>
            <person name="Liu Y."/>
            <person name="Hou J."/>
            <person name="Li T.-Q."/>
            <person name="Guan C.-H."/>
            <person name="Wu X."/>
            <person name="Wu H.-Z."/>
            <person name="Ling F."/>
            <person name="Zhang R."/>
            <person name="Shi X.-G."/>
            <person name="Ren J.-P."/>
            <person name="Chen E.-F."/>
            <person name="Sun J.-M."/>
        </authorList>
    </citation>
    <scope>NUCLEOTIDE SEQUENCE</scope>
    <source>
        <strain evidence="1">Adult_tree_wgs_1</strain>
        <tissue evidence="1">Leaves</tissue>
    </source>
</reference>
<evidence type="ECO:0000313" key="1">
    <source>
        <dbReference type="EMBL" id="KAF7113511.1"/>
    </source>
</evidence>
<sequence>MGRGFSLFDFFFSIFHLERFLQFLVRALFGRDFGAPRPIQLLDLQGILAEILEFLTGKGLILADGEIWSVRQCAIVPALHQKVVMWNAEIASQRWCHGQSRKAEQVQYPQES</sequence>
<organism evidence="1 2">
    <name type="scientific">Rhododendron simsii</name>
    <name type="common">Sims's rhododendron</name>
    <dbReference type="NCBI Taxonomy" id="118357"/>
    <lineage>
        <taxon>Eukaryota</taxon>
        <taxon>Viridiplantae</taxon>
        <taxon>Streptophyta</taxon>
        <taxon>Embryophyta</taxon>
        <taxon>Tracheophyta</taxon>
        <taxon>Spermatophyta</taxon>
        <taxon>Magnoliopsida</taxon>
        <taxon>eudicotyledons</taxon>
        <taxon>Gunneridae</taxon>
        <taxon>Pentapetalae</taxon>
        <taxon>asterids</taxon>
        <taxon>Ericales</taxon>
        <taxon>Ericaceae</taxon>
        <taxon>Ericoideae</taxon>
        <taxon>Rhodoreae</taxon>
        <taxon>Rhododendron</taxon>
    </lineage>
</organism>
<dbReference type="Proteomes" id="UP000626092">
    <property type="component" value="Unassembled WGS sequence"/>
</dbReference>
<accession>A0A834FV76</accession>
<evidence type="ECO:0000313" key="2">
    <source>
        <dbReference type="Proteomes" id="UP000626092"/>
    </source>
</evidence>
<gene>
    <name evidence="1" type="ORF">RHSIM_RhsimUnG0116400</name>
</gene>
<dbReference type="AlphaFoldDB" id="A0A834FV76"/>
<dbReference type="EMBL" id="WJXA01000277">
    <property type="protein sequence ID" value="KAF7113511.1"/>
    <property type="molecule type" value="Genomic_DNA"/>
</dbReference>